<gene>
    <name evidence="2" type="ORF">A6V39_00970</name>
</gene>
<dbReference type="EMBL" id="LWUJ01000010">
    <property type="protein sequence ID" value="OAL10624.1"/>
    <property type="molecule type" value="Genomic_DNA"/>
</dbReference>
<evidence type="ECO:0000313" key="2">
    <source>
        <dbReference type="EMBL" id="OAL10624.1"/>
    </source>
</evidence>
<sequence length="309" mass="34190">MISIRIPTPPLSNYLFSSTLKPAFLLGVAGVSSVGLASNVSGKNTELNKKLQEIVSKANVIIKPVTSKLGKGITELFGTLSDWSKTAINKTEGWSKKAKEYLKLDQLQNGSRTMFTTLNGWGSTALEAFREYYSKIQEFDWKKIKEWIAKHGEQAINLLSILKNIFDAKGGDALLITKLFEAMGQEDFGKFASSIGNLIQKQPKVLDELGSDDVGNILDAFSAKPKETVEIIDKMAENSTNKGLGTKDLVGALKLNSLEKRAKLYLEKAKSMQSKTKETVNQEELKNTLKGLQEVLQEIQRITERAKSK</sequence>
<evidence type="ECO:0000313" key="3">
    <source>
        <dbReference type="Proteomes" id="UP000077623"/>
    </source>
</evidence>
<dbReference type="AlphaFoldDB" id="A0A1A9QER5"/>
<keyword evidence="3" id="KW-1185">Reference proteome</keyword>
<dbReference type="RefSeq" id="WP_187149859.1">
    <property type="nucleotide sequence ID" value="NZ_LWUJ01000010.1"/>
</dbReference>
<feature type="coiled-coil region" evidence="1">
    <location>
        <begin position="255"/>
        <end position="309"/>
    </location>
</feature>
<dbReference type="Proteomes" id="UP000077623">
    <property type="component" value="Unassembled WGS sequence"/>
</dbReference>
<proteinExistence type="predicted"/>
<accession>A0A1A9QER5</accession>
<evidence type="ECO:0000256" key="1">
    <source>
        <dbReference type="SAM" id="Coils"/>
    </source>
</evidence>
<organism evidence="2 3">
    <name type="scientific">Candidatus Mycoplasma haematobovis</name>
    <dbReference type="NCBI Taxonomy" id="432608"/>
    <lineage>
        <taxon>Bacteria</taxon>
        <taxon>Bacillati</taxon>
        <taxon>Mycoplasmatota</taxon>
        <taxon>Mollicutes</taxon>
        <taxon>Mycoplasmataceae</taxon>
        <taxon>Mycoplasma</taxon>
    </lineage>
</organism>
<protein>
    <submittedName>
        <fullName evidence="2">Uncharacterized protein</fullName>
    </submittedName>
</protein>
<comment type="caution">
    <text evidence="2">The sequence shown here is derived from an EMBL/GenBank/DDBJ whole genome shotgun (WGS) entry which is preliminary data.</text>
</comment>
<reference evidence="3" key="1">
    <citation type="submission" date="2016-04" db="EMBL/GenBank/DDBJ databases">
        <authorList>
            <person name="Quiroz-Castaneda R.E."/>
            <person name="Martinez-Ocampo F."/>
        </authorList>
    </citation>
    <scope>NUCLEOTIDE SEQUENCE [LARGE SCALE GENOMIC DNA]</scope>
    <source>
        <strain evidence="3">INIFAP01</strain>
    </source>
</reference>
<name>A0A1A9QER5_9MOLU</name>
<keyword evidence="1" id="KW-0175">Coiled coil</keyword>